<dbReference type="Proteomes" id="UP001057402">
    <property type="component" value="Chromosome 1"/>
</dbReference>
<accession>A0ACB9SJZ8</accession>
<protein>
    <submittedName>
        <fullName evidence="1">Uncharacterized protein</fullName>
    </submittedName>
</protein>
<proteinExistence type="predicted"/>
<reference evidence="2" key="1">
    <citation type="journal article" date="2023" name="Front. Plant Sci.">
        <title>Chromosomal-level genome assembly of Melastoma candidum provides insights into trichome evolution.</title>
        <authorList>
            <person name="Zhong Y."/>
            <person name="Wu W."/>
            <person name="Sun C."/>
            <person name="Zou P."/>
            <person name="Liu Y."/>
            <person name="Dai S."/>
            <person name="Zhou R."/>
        </authorList>
    </citation>
    <scope>NUCLEOTIDE SEQUENCE [LARGE SCALE GENOMIC DNA]</scope>
</reference>
<organism evidence="1 2">
    <name type="scientific">Melastoma candidum</name>
    <dbReference type="NCBI Taxonomy" id="119954"/>
    <lineage>
        <taxon>Eukaryota</taxon>
        <taxon>Viridiplantae</taxon>
        <taxon>Streptophyta</taxon>
        <taxon>Embryophyta</taxon>
        <taxon>Tracheophyta</taxon>
        <taxon>Spermatophyta</taxon>
        <taxon>Magnoliopsida</taxon>
        <taxon>eudicotyledons</taxon>
        <taxon>Gunneridae</taxon>
        <taxon>Pentapetalae</taxon>
        <taxon>rosids</taxon>
        <taxon>malvids</taxon>
        <taxon>Myrtales</taxon>
        <taxon>Melastomataceae</taxon>
        <taxon>Melastomatoideae</taxon>
        <taxon>Melastomateae</taxon>
        <taxon>Melastoma</taxon>
    </lineage>
</organism>
<keyword evidence="2" id="KW-1185">Reference proteome</keyword>
<evidence type="ECO:0000313" key="1">
    <source>
        <dbReference type="EMBL" id="KAI4389823.1"/>
    </source>
</evidence>
<evidence type="ECO:0000313" key="2">
    <source>
        <dbReference type="Proteomes" id="UP001057402"/>
    </source>
</evidence>
<sequence>MKSSSRRKSLEVFDLREEDELLEAAAAHYLEKFKAPAAVTTSLAADRLDHVSKYEILECGRVFMFGDSEPEVVVEVLLFFPWSGVRVRRCCQRPCAFFVGVIRCLESFEGMFGKVSAVDLSV</sequence>
<comment type="caution">
    <text evidence="1">The sequence shown here is derived from an EMBL/GenBank/DDBJ whole genome shotgun (WGS) entry which is preliminary data.</text>
</comment>
<gene>
    <name evidence="1" type="ORF">MLD38_002005</name>
</gene>
<dbReference type="EMBL" id="CM042880">
    <property type="protein sequence ID" value="KAI4389823.1"/>
    <property type="molecule type" value="Genomic_DNA"/>
</dbReference>
<name>A0ACB9SJZ8_9MYRT</name>